<protein>
    <submittedName>
        <fullName evidence="4">Xanthine and CO dehydrogenase maturation factor, XdhC/CoxF family</fullName>
    </submittedName>
</protein>
<keyword evidence="5" id="KW-1185">Reference proteome</keyword>
<sequence length="389" mass="42395">MNMEELMLALDVCLSERRACVVATIVDVDGSAYRREGARCLIHADGEVTGILSGGCIEEDLREHAQEVLRILEPRKLLYDFRIGEDEVWGTGLGCNGAITVWLEPFDPVRAPNAAARIIGDLRQRVETREPYVAATVIGSSDPAAVPPGTRRTLAGAAEAAGLLGAGRRAGLVRRTEGSTQLELLLERVAPRPELVIVGVGDDARLLCSLARRLQWRVTVAYHATGKATRERFPAADELQIIPRFAFEQVDVRGKYVVVMSHNLDLDREAVHRMLTPEVKYVGLVGSSYRLKKILEPIRQPGEPERKIDPALRDKLYSPVGLDIGAETPEEIAMSILAEITAIKNGRSGGFLRDRKGAIRGGGTDASLNASTSSPSFLDEPAFPESCRV</sequence>
<evidence type="ECO:0000259" key="3">
    <source>
        <dbReference type="Pfam" id="PF13478"/>
    </source>
</evidence>
<reference evidence="4 5" key="1">
    <citation type="submission" date="2017-04" db="EMBL/GenBank/DDBJ databases">
        <authorList>
            <person name="Varghese N."/>
            <person name="Submissions S."/>
        </authorList>
    </citation>
    <scope>NUCLEOTIDE SEQUENCE [LARGE SCALE GENOMIC DNA]</scope>
    <source>
        <strain evidence="4 5">J12</strain>
    </source>
</reference>
<gene>
    <name evidence="4" type="ORF">SAMN02744124_02183</name>
</gene>
<organism evidence="4 5">
    <name type="scientific">Paenibacillus barengoltzii J12</name>
    <dbReference type="NCBI Taxonomy" id="935846"/>
    <lineage>
        <taxon>Bacteria</taxon>
        <taxon>Bacillati</taxon>
        <taxon>Bacillota</taxon>
        <taxon>Bacilli</taxon>
        <taxon>Bacillales</taxon>
        <taxon>Paenibacillaceae</taxon>
        <taxon>Paenibacillus</taxon>
    </lineage>
</organism>
<dbReference type="Proteomes" id="UP000192939">
    <property type="component" value="Unassembled WGS sequence"/>
</dbReference>
<evidence type="ECO:0000313" key="5">
    <source>
        <dbReference type="Proteomes" id="UP000192939"/>
    </source>
</evidence>
<feature type="domain" description="XdhC Rossmann" evidence="3">
    <location>
        <begin position="195"/>
        <end position="340"/>
    </location>
</feature>
<dbReference type="Pfam" id="PF13478">
    <property type="entry name" value="XdhC_C"/>
    <property type="match status" value="1"/>
</dbReference>
<evidence type="ECO:0000256" key="1">
    <source>
        <dbReference type="SAM" id="MobiDB-lite"/>
    </source>
</evidence>
<proteinExistence type="predicted"/>
<evidence type="ECO:0000313" key="4">
    <source>
        <dbReference type="EMBL" id="SMF26873.1"/>
    </source>
</evidence>
<name>A0ABY1LZN2_9BACL</name>
<dbReference type="EMBL" id="FXAE01000019">
    <property type="protein sequence ID" value="SMF26873.1"/>
    <property type="molecule type" value="Genomic_DNA"/>
</dbReference>
<dbReference type="InterPro" id="IPR003777">
    <property type="entry name" value="XdhC_CoxI"/>
</dbReference>
<feature type="region of interest" description="Disordered" evidence="1">
    <location>
        <begin position="363"/>
        <end position="389"/>
    </location>
</feature>
<dbReference type="InterPro" id="IPR052698">
    <property type="entry name" value="MoCofactor_Util/Proc"/>
</dbReference>
<dbReference type="InterPro" id="IPR027051">
    <property type="entry name" value="XdhC_Rossmann_dom"/>
</dbReference>
<feature type="compositionally biased region" description="Polar residues" evidence="1">
    <location>
        <begin position="366"/>
        <end position="376"/>
    </location>
</feature>
<accession>A0ABY1LZN2</accession>
<dbReference type="Pfam" id="PF02625">
    <property type="entry name" value="XdhC_CoxI"/>
    <property type="match status" value="1"/>
</dbReference>
<comment type="caution">
    <text evidence="4">The sequence shown here is derived from an EMBL/GenBank/DDBJ whole genome shotgun (WGS) entry which is preliminary data.</text>
</comment>
<evidence type="ECO:0000259" key="2">
    <source>
        <dbReference type="Pfam" id="PF02625"/>
    </source>
</evidence>
<feature type="domain" description="XdhC- CoxI" evidence="2">
    <location>
        <begin position="14"/>
        <end position="77"/>
    </location>
</feature>
<dbReference type="Gene3D" id="3.40.50.720">
    <property type="entry name" value="NAD(P)-binding Rossmann-like Domain"/>
    <property type="match status" value="1"/>
</dbReference>
<dbReference type="PANTHER" id="PTHR30388">
    <property type="entry name" value="ALDEHYDE OXIDOREDUCTASE MOLYBDENUM COFACTOR ASSEMBLY PROTEIN"/>
    <property type="match status" value="1"/>
</dbReference>
<dbReference type="PANTHER" id="PTHR30388:SF6">
    <property type="entry name" value="XANTHINE DEHYDROGENASE SUBUNIT A-RELATED"/>
    <property type="match status" value="1"/>
</dbReference>